<gene>
    <name evidence="2" type="ORF">C6P46_001509</name>
</gene>
<comment type="caution">
    <text evidence="2">The sequence shown here is derived from an EMBL/GenBank/DDBJ whole genome shotgun (WGS) entry which is preliminary data.</text>
</comment>
<dbReference type="OrthoDB" id="2528365at2759"/>
<dbReference type="EMBL" id="PUHQ01000014">
    <property type="protein sequence ID" value="KAG0664464.1"/>
    <property type="molecule type" value="Genomic_DNA"/>
</dbReference>
<dbReference type="Proteomes" id="UP000777482">
    <property type="component" value="Unassembled WGS sequence"/>
</dbReference>
<accession>A0A9P7B8T2</accession>
<sequence>GSFLDSFATHSPTDDDASFSGTGATAFGGDSLDKDSADGVTGKPDEGKADKTGAGGELPKDDHSRKPEVTYSAGQGQAETTDGKGKRAWAWRRFVMRSEARA</sequence>
<protein>
    <submittedName>
        <fullName evidence="2">Uncharacterized protein</fullName>
    </submittedName>
</protein>
<evidence type="ECO:0000313" key="3">
    <source>
        <dbReference type="Proteomes" id="UP000777482"/>
    </source>
</evidence>
<evidence type="ECO:0000313" key="2">
    <source>
        <dbReference type="EMBL" id="KAG0664464.1"/>
    </source>
</evidence>
<evidence type="ECO:0000256" key="1">
    <source>
        <dbReference type="SAM" id="MobiDB-lite"/>
    </source>
</evidence>
<keyword evidence="3" id="KW-1185">Reference proteome</keyword>
<feature type="compositionally biased region" description="Basic and acidic residues" evidence="1">
    <location>
        <begin position="58"/>
        <end position="68"/>
    </location>
</feature>
<organism evidence="2 3">
    <name type="scientific">Rhodotorula mucilaginosa</name>
    <name type="common">Yeast</name>
    <name type="synonym">Rhodotorula rubra</name>
    <dbReference type="NCBI Taxonomy" id="5537"/>
    <lineage>
        <taxon>Eukaryota</taxon>
        <taxon>Fungi</taxon>
        <taxon>Dikarya</taxon>
        <taxon>Basidiomycota</taxon>
        <taxon>Pucciniomycotina</taxon>
        <taxon>Microbotryomycetes</taxon>
        <taxon>Sporidiobolales</taxon>
        <taxon>Sporidiobolaceae</taxon>
        <taxon>Rhodotorula</taxon>
    </lineage>
</organism>
<proteinExistence type="predicted"/>
<feature type="compositionally biased region" description="Basic and acidic residues" evidence="1">
    <location>
        <begin position="31"/>
        <end position="51"/>
    </location>
</feature>
<reference evidence="2 3" key="1">
    <citation type="submission" date="2020-11" db="EMBL/GenBank/DDBJ databases">
        <title>Kefir isolates.</title>
        <authorList>
            <person name="Marcisauskas S."/>
            <person name="Kim Y."/>
            <person name="Blasche S."/>
        </authorList>
    </citation>
    <scope>NUCLEOTIDE SEQUENCE [LARGE SCALE GENOMIC DNA]</scope>
    <source>
        <strain evidence="2 3">KR</strain>
    </source>
</reference>
<feature type="non-terminal residue" evidence="2">
    <location>
        <position position="1"/>
    </location>
</feature>
<feature type="region of interest" description="Disordered" evidence="1">
    <location>
        <begin position="1"/>
        <end position="86"/>
    </location>
</feature>
<name>A0A9P7B8T2_RHOMI</name>
<dbReference type="AlphaFoldDB" id="A0A9P7B8T2"/>